<gene>
    <name evidence="1" type="ORF">MENTE1834_LOCUS14245</name>
</gene>
<evidence type="ECO:0000313" key="1">
    <source>
        <dbReference type="EMBL" id="CAK5053874.1"/>
    </source>
</evidence>
<protein>
    <submittedName>
        <fullName evidence="1">Uncharacterized protein</fullName>
    </submittedName>
</protein>
<evidence type="ECO:0000313" key="2">
    <source>
        <dbReference type="Proteomes" id="UP001497535"/>
    </source>
</evidence>
<proteinExistence type="predicted"/>
<accession>A0ACB0YMM8</accession>
<keyword evidence="2" id="KW-1185">Reference proteome</keyword>
<comment type="caution">
    <text evidence="1">The sequence shown here is derived from an EMBL/GenBank/DDBJ whole genome shotgun (WGS) entry which is preliminary data.</text>
</comment>
<name>A0ACB0YMM8_MELEN</name>
<dbReference type="Proteomes" id="UP001497535">
    <property type="component" value="Unassembled WGS sequence"/>
</dbReference>
<sequence length="68" mass="7773">MVNSYAFLSWFLYLPGMDSVICSVVSWPPFSSPVRSCFLDNSQTFSFLPSQLPFYSLPTNNQKGIKFH</sequence>
<organism evidence="1 2">
    <name type="scientific">Meloidogyne enterolobii</name>
    <name type="common">Root-knot nematode worm</name>
    <name type="synonym">Meloidogyne mayaguensis</name>
    <dbReference type="NCBI Taxonomy" id="390850"/>
    <lineage>
        <taxon>Eukaryota</taxon>
        <taxon>Metazoa</taxon>
        <taxon>Ecdysozoa</taxon>
        <taxon>Nematoda</taxon>
        <taxon>Chromadorea</taxon>
        <taxon>Rhabditida</taxon>
        <taxon>Tylenchina</taxon>
        <taxon>Tylenchomorpha</taxon>
        <taxon>Tylenchoidea</taxon>
        <taxon>Meloidogynidae</taxon>
        <taxon>Meloidogyninae</taxon>
        <taxon>Meloidogyne</taxon>
    </lineage>
</organism>
<reference evidence="1" key="1">
    <citation type="submission" date="2023-11" db="EMBL/GenBank/DDBJ databases">
        <authorList>
            <person name="Poullet M."/>
        </authorList>
    </citation>
    <scope>NUCLEOTIDE SEQUENCE</scope>
    <source>
        <strain evidence="1">E1834</strain>
    </source>
</reference>
<dbReference type="EMBL" id="CAVMJV010000015">
    <property type="protein sequence ID" value="CAK5053874.1"/>
    <property type="molecule type" value="Genomic_DNA"/>
</dbReference>